<dbReference type="GO" id="GO:0015297">
    <property type="term" value="F:antiporter activity"/>
    <property type="evidence" value="ECO:0007669"/>
    <property type="project" value="UniProtKB-KW"/>
</dbReference>
<keyword evidence="10 11" id="KW-0472">Membrane</keyword>
<evidence type="ECO:0000256" key="6">
    <source>
        <dbReference type="ARBA" id="ARBA00022692"/>
    </source>
</evidence>
<accession>A0AAX4HLR3</accession>
<evidence type="ECO:0000256" key="11">
    <source>
        <dbReference type="SAM" id="Phobius"/>
    </source>
</evidence>
<feature type="transmembrane region" description="Helical" evidence="11">
    <location>
        <begin position="85"/>
        <end position="106"/>
    </location>
</feature>
<keyword evidence="4" id="KW-0050">Antiport</keyword>
<evidence type="ECO:0000256" key="3">
    <source>
        <dbReference type="ARBA" id="ARBA00022448"/>
    </source>
</evidence>
<keyword evidence="14" id="KW-1185">Reference proteome</keyword>
<dbReference type="AlphaFoldDB" id="A0AAX4HLR3"/>
<keyword evidence="5" id="KW-0633">Potassium transport</keyword>
<proteinExistence type="inferred from homology"/>
<dbReference type="PROSITE" id="PS51201">
    <property type="entry name" value="RCK_N"/>
    <property type="match status" value="1"/>
</dbReference>
<evidence type="ECO:0000313" key="14">
    <source>
        <dbReference type="Proteomes" id="UP001324634"/>
    </source>
</evidence>
<dbReference type="GO" id="GO:0005886">
    <property type="term" value="C:plasma membrane"/>
    <property type="evidence" value="ECO:0007669"/>
    <property type="project" value="TreeGrafter"/>
</dbReference>
<evidence type="ECO:0000256" key="8">
    <source>
        <dbReference type="ARBA" id="ARBA00022989"/>
    </source>
</evidence>
<feature type="transmembrane region" description="Helical" evidence="11">
    <location>
        <begin position="146"/>
        <end position="169"/>
    </location>
</feature>
<feature type="transmembrane region" description="Helical" evidence="11">
    <location>
        <begin position="30"/>
        <end position="48"/>
    </location>
</feature>
<dbReference type="InterPro" id="IPR003148">
    <property type="entry name" value="RCK_N"/>
</dbReference>
<dbReference type="GO" id="GO:0006813">
    <property type="term" value="P:potassium ion transport"/>
    <property type="evidence" value="ECO:0007669"/>
    <property type="project" value="UniProtKB-KW"/>
</dbReference>
<dbReference type="Pfam" id="PF02254">
    <property type="entry name" value="TrkA_N"/>
    <property type="match status" value="1"/>
</dbReference>
<dbReference type="SUPFAM" id="SSF51735">
    <property type="entry name" value="NAD(P)-binding Rossmann-fold domains"/>
    <property type="match status" value="1"/>
</dbReference>
<dbReference type="FunFam" id="3.40.50.720:FF:000036">
    <property type="entry name" value="Glutathione-regulated potassium-efflux system protein KefB"/>
    <property type="match status" value="1"/>
</dbReference>
<keyword evidence="9" id="KW-0406">Ion transport</keyword>
<evidence type="ECO:0000256" key="9">
    <source>
        <dbReference type="ARBA" id="ARBA00023065"/>
    </source>
</evidence>
<dbReference type="GO" id="GO:1902600">
    <property type="term" value="P:proton transmembrane transport"/>
    <property type="evidence" value="ECO:0007669"/>
    <property type="project" value="InterPro"/>
</dbReference>
<sequence length="605" mass="66557">MTNYLDQALVFIGSAVVLVPIFNRLGFGSVLGYLIAGILVGPFGLKLIRESESVLHFAELGVVLLLFIIGLEIQPPKLWSMRRNLLGLGGTQVALTSAIFMGIGLMSGLSPLAAGVIGFSLSLSSTAFTVQTLTERNEFRTEFGQASFSILLMQDLIAIPALAIIPALAATGESNASLGSVMIFLPSFLIFGFLASRFLIRPIFRGIASINAKEIFTVATLFVVLGVASLMMKVGLSAALGSFIAGVLLADSEYRHELEANIDPFKSLLMGLFFIAVGMGVSLDLIASKPFFVIGLAIAYVFLKMLVLYTAGRIFRFDHENSRQMAVNLAQGGEFAFVIFGIVTSSKLAPQATVDLLTAVVTLSMAMSPFLVLGLDKWNAMRYKEAVEPKYDSIKDESPEVIIAGFGRFGQMFGRMLRSQSIPFIAIDHDSEQIELIRKFGHKVYYGDASRLDLLEAAGAKKAKYFVLAIDDMEASLKTAKLLRDHFPHLHIFARARNRGHAFELMELGITHVKRETIDSSILFIGDLLVEMGVDKDRAKEMVTRFRKHDELMLHEQFKVRKDDKMFVSVSKQAQAQLMQVLNDETSQSYFEPKTSNAQPTEDIV</sequence>
<reference evidence="13 14" key="1">
    <citation type="submission" date="2023-11" db="EMBL/GenBank/DDBJ databases">
        <title>Peredibacter starrii A3.12.</title>
        <authorList>
            <person name="Mitchell R.J."/>
        </authorList>
    </citation>
    <scope>NUCLEOTIDE SEQUENCE [LARGE SCALE GENOMIC DNA]</scope>
    <source>
        <strain evidence="13 14">A3.12</strain>
    </source>
</reference>
<feature type="transmembrane region" description="Helical" evidence="11">
    <location>
        <begin position="356"/>
        <end position="375"/>
    </location>
</feature>
<feature type="transmembrane region" description="Helical" evidence="11">
    <location>
        <begin position="181"/>
        <end position="200"/>
    </location>
</feature>
<dbReference type="InterPro" id="IPR004771">
    <property type="entry name" value="K/H_exchanger"/>
</dbReference>
<feature type="transmembrane region" description="Helical" evidence="11">
    <location>
        <begin position="54"/>
        <end position="73"/>
    </location>
</feature>
<dbReference type="InterPro" id="IPR006153">
    <property type="entry name" value="Cation/H_exchanger_TM"/>
</dbReference>
<keyword evidence="7" id="KW-0630">Potassium</keyword>
<feature type="transmembrane region" description="Helical" evidence="11">
    <location>
        <begin position="292"/>
        <end position="314"/>
    </location>
</feature>
<dbReference type="NCBIfam" id="TIGR00932">
    <property type="entry name" value="2a37"/>
    <property type="match status" value="1"/>
</dbReference>
<evidence type="ECO:0000259" key="12">
    <source>
        <dbReference type="PROSITE" id="PS51201"/>
    </source>
</evidence>
<dbReference type="RefSeq" id="WP_321392266.1">
    <property type="nucleotide sequence ID" value="NZ_CP139487.1"/>
</dbReference>
<dbReference type="InterPro" id="IPR036291">
    <property type="entry name" value="NAD(P)-bd_dom_sf"/>
</dbReference>
<evidence type="ECO:0000256" key="7">
    <source>
        <dbReference type="ARBA" id="ARBA00022958"/>
    </source>
</evidence>
<gene>
    <name evidence="13" type="ORF">SOO65_15585</name>
</gene>
<evidence type="ECO:0000256" key="1">
    <source>
        <dbReference type="ARBA" id="ARBA00004127"/>
    </source>
</evidence>
<evidence type="ECO:0000313" key="13">
    <source>
        <dbReference type="EMBL" id="WPU64115.1"/>
    </source>
</evidence>
<protein>
    <submittedName>
        <fullName evidence="13">Monovalent cation:proton antiporter-2 (CPA2) family protein</fullName>
    </submittedName>
</protein>
<dbReference type="PANTHER" id="PTHR46157">
    <property type="entry name" value="K(+) EFFLUX ANTIPORTER 3, CHLOROPLASTIC"/>
    <property type="match status" value="1"/>
</dbReference>
<feature type="transmembrane region" description="Helical" evidence="11">
    <location>
        <begin position="267"/>
        <end position="286"/>
    </location>
</feature>
<feature type="transmembrane region" description="Helical" evidence="11">
    <location>
        <begin position="112"/>
        <end position="134"/>
    </location>
</feature>
<dbReference type="InterPro" id="IPR038770">
    <property type="entry name" value="Na+/solute_symporter_sf"/>
</dbReference>
<feature type="transmembrane region" description="Helical" evidence="11">
    <location>
        <begin position="212"/>
        <end position="232"/>
    </location>
</feature>
<organism evidence="13 14">
    <name type="scientific">Peredibacter starrii</name>
    <dbReference type="NCBI Taxonomy" id="28202"/>
    <lineage>
        <taxon>Bacteria</taxon>
        <taxon>Pseudomonadati</taxon>
        <taxon>Bdellovibrionota</taxon>
        <taxon>Bacteriovoracia</taxon>
        <taxon>Bacteriovoracales</taxon>
        <taxon>Bacteriovoracaceae</taxon>
        <taxon>Peredibacter</taxon>
    </lineage>
</organism>
<keyword evidence="3" id="KW-0813">Transport</keyword>
<comment type="similarity">
    <text evidence="2">Belongs to the monovalent cation:proton antiporter 2 (CPA2) transporter (TC 2.A.37) family.</text>
</comment>
<keyword evidence="8 11" id="KW-1133">Transmembrane helix</keyword>
<evidence type="ECO:0000256" key="5">
    <source>
        <dbReference type="ARBA" id="ARBA00022538"/>
    </source>
</evidence>
<evidence type="ECO:0000256" key="4">
    <source>
        <dbReference type="ARBA" id="ARBA00022449"/>
    </source>
</evidence>
<dbReference type="Gene3D" id="3.40.50.720">
    <property type="entry name" value="NAD(P)-binding Rossmann-like Domain"/>
    <property type="match status" value="1"/>
</dbReference>
<name>A0AAX4HLR3_9BACT</name>
<dbReference type="PANTHER" id="PTHR46157:SF4">
    <property type="entry name" value="K(+) EFFLUX ANTIPORTER 3, CHLOROPLASTIC"/>
    <property type="match status" value="1"/>
</dbReference>
<comment type="subcellular location">
    <subcellularLocation>
        <location evidence="1">Endomembrane system</location>
        <topology evidence="1">Multi-pass membrane protein</topology>
    </subcellularLocation>
</comment>
<dbReference type="Pfam" id="PF00999">
    <property type="entry name" value="Na_H_Exchanger"/>
    <property type="match status" value="1"/>
</dbReference>
<feature type="transmembrane region" description="Helical" evidence="11">
    <location>
        <begin position="326"/>
        <end position="344"/>
    </location>
</feature>
<dbReference type="KEGG" id="psti:SOO65_15585"/>
<dbReference type="GO" id="GO:0012505">
    <property type="term" value="C:endomembrane system"/>
    <property type="evidence" value="ECO:0007669"/>
    <property type="project" value="UniProtKB-SubCell"/>
</dbReference>
<dbReference type="EMBL" id="CP139487">
    <property type="protein sequence ID" value="WPU64115.1"/>
    <property type="molecule type" value="Genomic_DNA"/>
</dbReference>
<feature type="domain" description="RCK N-terminal" evidence="12">
    <location>
        <begin position="398"/>
        <end position="522"/>
    </location>
</feature>
<keyword evidence="6 11" id="KW-0812">Transmembrane</keyword>
<evidence type="ECO:0000256" key="10">
    <source>
        <dbReference type="ARBA" id="ARBA00023136"/>
    </source>
</evidence>
<dbReference type="Proteomes" id="UP001324634">
    <property type="component" value="Chromosome"/>
</dbReference>
<evidence type="ECO:0000256" key="2">
    <source>
        <dbReference type="ARBA" id="ARBA00005551"/>
    </source>
</evidence>
<feature type="transmembrane region" description="Helical" evidence="11">
    <location>
        <begin position="238"/>
        <end position="255"/>
    </location>
</feature>
<dbReference type="GO" id="GO:0008324">
    <property type="term" value="F:monoatomic cation transmembrane transporter activity"/>
    <property type="evidence" value="ECO:0007669"/>
    <property type="project" value="InterPro"/>
</dbReference>
<dbReference type="Gene3D" id="1.20.1530.20">
    <property type="match status" value="1"/>
</dbReference>